<dbReference type="EMBL" id="BBNO01000010">
    <property type="protein sequence ID" value="GAO12281.1"/>
    <property type="molecule type" value="Genomic_DNA"/>
</dbReference>
<accession>A0A0P4RHA6</accession>
<sequence length="90" mass="9780">MCVSPFVVGRVPGAVSCFGYVMPDRLHITRPEAGDLGWSRGSDRMAGTGPGRLVTERITGAGRGKGTRRTRGIRGDCRRVKGRTAEHPEW</sequence>
<evidence type="ECO:0000313" key="3">
    <source>
        <dbReference type="Proteomes" id="UP000048965"/>
    </source>
</evidence>
<proteinExistence type="predicted"/>
<evidence type="ECO:0000256" key="1">
    <source>
        <dbReference type="SAM" id="MobiDB-lite"/>
    </source>
</evidence>
<feature type="region of interest" description="Disordered" evidence="1">
    <location>
        <begin position="32"/>
        <end position="54"/>
    </location>
</feature>
<organism evidence="2 3">
    <name type="scientific">Streptomyces lydicamycinicus</name>
    <dbReference type="NCBI Taxonomy" id="1546107"/>
    <lineage>
        <taxon>Bacteria</taxon>
        <taxon>Bacillati</taxon>
        <taxon>Actinomycetota</taxon>
        <taxon>Actinomycetes</taxon>
        <taxon>Kitasatosporales</taxon>
        <taxon>Streptomycetaceae</taxon>
        <taxon>Streptomyces</taxon>
    </lineage>
</organism>
<evidence type="ECO:0000313" key="2">
    <source>
        <dbReference type="EMBL" id="GAO12281.1"/>
    </source>
</evidence>
<protein>
    <submittedName>
        <fullName evidence="2">Periplasmic murein peptide-binding protein</fullName>
    </submittedName>
</protein>
<reference evidence="2 3" key="2">
    <citation type="journal article" date="2015" name="Stand. Genomic Sci.">
        <title>Draft genome sequence of marine-derived Streptomyces sp. TP-A0598, a producer of anti-MRSA antibiotic lydicamycins.</title>
        <authorList>
            <person name="Komaki H."/>
            <person name="Ichikawa N."/>
            <person name="Hosoyama A."/>
            <person name="Fujita N."/>
            <person name="Igarashi Y."/>
        </authorList>
    </citation>
    <scope>NUCLEOTIDE SEQUENCE [LARGE SCALE GENOMIC DNA]</scope>
    <source>
        <strain evidence="2 3">NBRC 110027</strain>
    </source>
</reference>
<name>A0A0P4RHA6_9ACTN</name>
<comment type="caution">
    <text evidence="2">The sequence shown here is derived from an EMBL/GenBank/DDBJ whole genome shotgun (WGS) entry which is preliminary data.</text>
</comment>
<dbReference type="Proteomes" id="UP000048965">
    <property type="component" value="Unassembled WGS sequence"/>
</dbReference>
<dbReference type="AlphaFoldDB" id="A0A0P4RHA6"/>
<gene>
    <name evidence="2" type="ORF">TPA0598_10_02510</name>
</gene>
<keyword evidence="3" id="KW-1185">Reference proteome</keyword>
<reference evidence="3" key="1">
    <citation type="submission" date="2014-09" db="EMBL/GenBank/DDBJ databases">
        <title>Whole genome shotgun sequence of Streptomyces sp. NBRC 110027.</title>
        <authorList>
            <person name="Komaki H."/>
            <person name="Ichikawa N."/>
            <person name="Katano-Makiyama Y."/>
            <person name="Hosoyama A."/>
            <person name="Hashimoto M."/>
            <person name="Uohara A."/>
            <person name="Kitahashi Y."/>
            <person name="Ohji S."/>
            <person name="Kimura A."/>
            <person name="Yamazoe A."/>
            <person name="Igarashi Y."/>
            <person name="Fujita N."/>
        </authorList>
    </citation>
    <scope>NUCLEOTIDE SEQUENCE [LARGE SCALE GENOMIC DNA]</scope>
    <source>
        <strain evidence="3">NBRC 110027</strain>
    </source>
</reference>